<keyword evidence="3" id="KW-0378">Hydrolase</keyword>
<evidence type="ECO:0000259" key="6">
    <source>
        <dbReference type="PROSITE" id="PS51935"/>
    </source>
</evidence>
<proteinExistence type="inferred from homology"/>
<dbReference type="SUPFAM" id="SSF54001">
    <property type="entry name" value="Cysteine proteinases"/>
    <property type="match status" value="1"/>
</dbReference>
<accession>A0ABM6W1A9</accession>
<protein>
    <recommendedName>
        <fullName evidence="6">NlpC/P60 domain-containing protein</fullName>
    </recommendedName>
</protein>
<evidence type="ECO:0000256" key="1">
    <source>
        <dbReference type="ARBA" id="ARBA00007074"/>
    </source>
</evidence>
<dbReference type="PANTHER" id="PTHR47359">
    <property type="entry name" value="PEPTIDOGLYCAN DL-ENDOPEPTIDASE CWLO"/>
    <property type="match status" value="1"/>
</dbReference>
<dbReference type="PROSITE" id="PS51935">
    <property type="entry name" value="NLPC_P60"/>
    <property type="match status" value="1"/>
</dbReference>
<reference evidence="7 8" key="1">
    <citation type="submission" date="2018-05" db="EMBL/GenBank/DDBJ databases">
        <title>Reference genomes for bee gut microbiota database.</title>
        <authorList>
            <person name="Ellegaard K.M."/>
        </authorList>
    </citation>
    <scope>NUCLEOTIDE SEQUENCE [LARGE SCALE GENOMIC DNA]</scope>
    <source>
        <strain evidence="7 8">ESL0186</strain>
    </source>
</reference>
<evidence type="ECO:0000256" key="4">
    <source>
        <dbReference type="ARBA" id="ARBA00022807"/>
    </source>
</evidence>
<name>A0ABM6W1A9_9LACO</name>
<organism evidence="7 8">
    <name type="scientific">Lactobacillus kullabergensis</name>
    <dbReference type="NCBI Taxonomy" id="1218493"/>
    <lineage>
        <taxon>Bacteria</taxon>
        <taxon>Bacillati</taxon>
        <taxon>Bacillota</taxon>
        <taxon>Bacilli</taxon>
        <taxon>Lactobacillales</taxon>
        <taxon>Lactobacillaceae</taxon>
        <taxon>Lactobacillus</taxon>
    </lineage>
</organism>
<sequence>MILLFCILFFKKRGKNMKYKKQLFLGIAAITLIANFGTTSVVSAQTSASPVTDESQNNQDSQLTNNTNETNNADESSQSGNTSGIENSNKPTEEPKAPEKIKTKFNKLHTRFKWTAGDKITDQVALNSHEKRSVSLQKWNGKKYVNVQKFSTNKEGTFKITYPSSWYHHKHSTWRLYAPKTKDATAAKSNKITINTVRRYQIPKRYRQLHMKSLHLKGFYTSPLDKSLNYASTRNDYVNAFIKRGYQYKNAGTAWVDFTTKKPGTSVDCSGLVMQCMYATGIDPSPANPRWHATHEWGCRSFVQSPTLQTVSLNKLKRGDLIFYGQPKPTCYHVGIYLGNNKVLHSWPNAGVTVWNANFRPYYYAKRVFPVTKTQKVHQMS</sequence>
<dbReference type="Proteomes" id="UP000246036">
    <property type="component" value="Chromosome"/>
</dbReference>
<dbReference type="EMBL" id="CP029477">
    <property type="protein sequence ID" value="AWM75668.1"/>
    <property type="molecule type" value="Genomic_DNA"/>
</dbReference>
<dbReference type="Gene3D" id="3.90.1720.10">
    <property type="entry name" value="endopeptidase domain like (from Nostoc punctiforme)"/>
    <property type="match status" value="1"/>
</dbReference>
<feature type="domain" description="NlpC/P60" evidence="6">
    <location>
        <begin position="235"/>
        <end position="375"/>
    </location>
</feature>
<dbReference type="InterPro" id="IPR038765">
    <property type="entry name" value="Papain-like_cys_pep_sf"/>
</dbReference>
<gene>
    <name evidence="7" type="ORF">DKL58_06660</name>
</gene>
<evidence type="ECO:0000256" key="5">
    <source>
        <dbReference type="SAM" id="MobiDB-lite"/>
    </source>
</evidence>
<evidence type="ECO:0000313" key="7">
    <source>
        <dbReference type="EMBL" id="AWM75668.1"/>
    </source>
</evidence>
<keyword evidence="4" id="KW-0788">Thiol protease</keyword>
<dbReference type="Pfam" id="PF00877">
    <property type="entry name" value="NLPC_P60"/>
    <property type="match status" value="1"/>
</dbReference>
<dbReference type="PANTHER" id="PTHR47359:SF3">
    <property type="entry name" value="NLP_P60 DOMAIN-CONTAINING PROTEIN-RELATED"/>
    <property type="match status" value="1"/>
</dbReference>
<comment type="similarity">
    <text evidence="1">Belongs to the peptidase C40 family.</text>
</comment>
<feature type="compositionally biased region" description="Polar residues" evidence="5">
    <location>
        <begin position="53"/>
        <end position="63"/>
    </location>
</feature>
<dbReference type="InterPro" id="IPR051794">
    <property type="entry name" value="PG_Endopeptidase_C40"/>
</dbReference>
<evidence type="ECO:0000313" key="8">
    <source>
        <dbReference type="Proteomes" id="UP000246036"/>
    </source>
</evidence>
<feature type="compositionally biased region" description="Polar residues" evidence="5">
    <location>
        <begin position="73"/>
        <end position="90"/>
    </location>
</feature>
<dbReference type="InterPro" id="IPR000064">
    <property type="entry name" value="NLP_P60_dom"/>
</dbReference>
<feature type="region of interest" description="Disordered" evidence="5">
    <location>
        <begin position="47"/>
        <end position="101"/>
    </location>
</feature>
<evidence type="ECO:0000256" key="3">
    <source>
        <dbReference type="ARBA" id="ARBA00022801"/>
    </source>
</evidence>
<feature type="compositionally biased region" description="Basic and acidic residues" evidence="5">
    <location>
        <begin position="91"/>
        <end position="101"/>
    </location>
</feature>
<keyword evidence="8" id="KW-1185">Reference proteome</keyword>
<evidence type="ECO:0000256" key="2">
    <source>
        <dbReference type="ARBA" id="ARBA00022670"/>
    </source>
</evidence>
<keyword evidence="2" id="KW-0645">Protease</keyword>